<gene>
    <name evidence="1" type="ORF">RPERSI_LOCUS12288</name>
</gene>
<comment type="caution">
    <text evidence="1">The sequence shown here is derived from an EMBL/GenBank/DDBJ whole genome shotgun (WGS) entry which is preliminary data.</text>
</comment>
<dbReference type="Proteomes" id="UP000789920">
    <property type="component" value="Unassembled WGS sequence"/>
</dbReference>
<feature type="non-terminal residue" evidence="1">
    <location>
        <position position="1"/>
    </location>
</feature>
<evidence type="ECO:0000313" key="1">
    <source>
        <dbReference type="EMBL" id="CAG8732360.1"/>
    </source>
</evidence>
<keyword evidence="2" id="KW-1185">Reference proteome</keyword>
<organism evidence="1 2">
    <name type="scientific">Racocetra persica</name>
    <dbReference type="NCBI Taxonomy" id="160502"/>
    <lineage>
        <taxon>Eukaryota</taxon>
        <taxon>Fungi</taxon>
        <taxon>Fungi incertae sedis</taxon>
        <taxon>Mucoromycota</taxon>
        <taxon>Glomeromycotina</taxon>
        <taxon>Glomeromycetes</taxon>
        <taxon>Diversisporales</taxon>
        <taxon>Gigasporaceae</taxon>
        <taxon>Racocetra</taxon>
    </lineage>
</organism>
<reference evidence="1" key="1">
    <citation type="submission" date="2021-06" db="EMBL/GenBank/DDBJ databases">
        <authorList>
            <person name="Kallberg Y."/>
            <person name="Tangrot J."/>
            <person name="Rosling A."/>
        </authorList>
    </citation>
    <scope>NUCLEOTIDE SEQUENCE</scope>
    <source>
        <strain evidence="1">MA461A</strain>
    </source>
</reference>
<protein>
    <submittedName>
        <fullName evidence="1">15875_t:CDS:1</fullName>
    </submittedName>
</protein>
<dbReference type="EMBL" id="CAJVQC010026188">
    <property type="protein sequence ID" value="CAG8732360.1"/>
    <property type="molecule type" value="Genomic_DNA"/>
</dbReference>
<proteinExistence type="predicted"/>
<sequence length="143" mass="17139">KENWKNYNLELYTKMFQEKINLNWIEFCSRFYLCESLYDSIKGKQFSSPKEKSKEINKLIRETIPNAKNVYSNIYSITTHWRKSYDNLTLIIEAFDNKKIPRGRILEKLRCSNITINYFQKADPQDIEKLTSCLMEKDNQCIS</sequence>
<name>A0ACA9Q1C7_9GLOM</name>
<accession>A0ACA9Q1C7</accession>
<evidence type="ECO:0000313" key="2">
    <source>
        <dbReference type="Proteomes" id="UP000789920"/>
    </source>
</evidence>